<protein>
    <recommendedName>
        <fullName evidence="2">Restriction of telomere capping protein 4 C-terminal domain-containing protein</fullName>
    </recommendedName>
</protein>
<feature type="region of interest" description="Disordered" evidence="1">
    <location>
        <begin position="525"/>
        <end position="567"/>
    </location>
</feature>
<feature type="region of interest" description="Disordered" evidence="1">
    <location>
        <begin position="1"/>
        <end position="28"/>
    </location>
</feature>
<evidence type="ECO:0000313" key="3">
    <source>
        <dbReference type="EMBL" id="KAJ7301380.1"/>
    </source>
</evidence>
<dbReference type="Pfam" id="PF14474">
    <property type="entry name" value="RTC4"/>
    <property type="match status" value="1"/>
</dbReference>
<dbReference type="AlphaFoldDB" id="A0AAD6YY74"/>
<feature type="compositionally biased region" description="Basic and acidic residues" evidence="1">
    <location>
        <begin position="10"/>
        <end position="28"/>
    </location>
</feature>
<feature type="compositionally biased region" description="Basic residues" evidence="1">
    <location>
        <begin position="209"/>
        <end position="219"/>
    </location>
</feature>
<accession>A0AAD6YY74</accession>
<evidence type="ECO:0000259" key="2">
    <source>
        <dbReference type="Pfam" id="PF14474"/>
    </source>
</evidence>
<feature type="domain" description="Restriction of telomere capping protein 4 C-terminal" evidence="2">
    <location>
        <begin position="412"/>
        <end position="513"/>
    </location>
</feature>
<gene>
    <name evidence="3" type="ORF">DFH08DRAFT_827576</name>
</gene>
<feature type="region of interest" description="Disordered" evidence="1">
    <location>
        <begin position="668"/>
        <end position="694"/>
    </location>
</feature>
<evidence type="ECO:0000313" key="4">
    <source>
        <dbReference type="Proteomes" id="UP001218218"/>
    </source>
</evidence>
<name>A0AAD6YY74_9AGAR</name>
<keyword evidence="4" id="KW-1185">Reference proteome</keyword>
<sequence>MPSKKAKLSAGEELHRMREEGKRKDKEITELRRNLERERERAAAASTAVKLIPRPKGQAGRDYTLQQEMNLRGDSERYNRLYRIVKDGVNQLLPVGKTIRSQDKRRLEKAIVVISETAPYFKKFEGLWPIHDMVAGYLLNMQTRRNRDLRDEKKASGLDPDESDGDSDGVDVEAEPAEVRHPKQSGNPVVDDLDQSDEELREVTPQGSPKKKKLAGNKRKAADTPVEEPAAKKKKSVKIPEKNPSAEPLKVASQSKTKAITAPKSAGPLAWSDLPRKCPKKRCKDVLPTTINTRLLFLFSDHQSLLQKVGPDGHGVFYSESLICDAIQQEKNRKQYEELGRKNSWPTTPNFEALPTRILGMREDLFNMIKFPAILSEAFAWNNFLSNIENRLFAFSNTEFKLEYSIALFGSRSGYYGSKGQSLIMASISRLFLGDEDKFSYALYSTLESLVSADPDRFDDYDTESELLELEDIIRFVLTPTVAMWLISEDLDVEFDVAEDAREASGDFGEIMQPEDDETRTLIESLKNKPLRARKTSKKGKAAQRPQEDIRTSSLKSPPRALSLSDFPEPDVLAKKTKVKTEKKPTAPKHDFLEFRFCNLAGTQISRVEHDPHRLEMFVEGLHSRMVRACRISYIGDVTERGSCREVCASSPSSLFFFIQLMARSTSPAHPAYRPKKGAEQTASHRQTRAAKRSISVTRNIPVPDTPPQFAPIRRSDCPRRNEEKLGADYLISVEFLFARAQFIFAPGSSSAHESTPGRLVSLLYSTWFFY</sequence>
<comment type="caution">
    <text evidence="3">The sequence shown here is derived from an EMBL/GenBank/DDBJ whole genome shotgun (WGS) entry which is preliminary data.</text>
</comment>
<dbReference type="Proteomes" id="UP001218218">
    <property type="component" value="Unassembled WGS sequence"/>
</dbReference>
<feature type="compositionally biased region" description="Basic residues" evidence="1">
    <location>
        <begin position="529"/>
        <end position="542"/>
    </location>
</feature>
<evidence type="ECO:0000256" key="1">
    <source>
        <dbReference type="SAM" id="MobiDB-lite"/>
    </source>
</evidence>
<proteinExistence type="predicted"/>
<feature type="region of interest" description="Disordered" evidence="1">
    <location>
        <begin position="149"/>
        <end position="264"/>
    </location>
</feature>
<reference evidence="3" key="1">
    <citation type="submission" date="2023-03" db="EMBL/GenBank/DDBJ databases">
        <title>Massive genome expansion in bonnet fungi (Mycena s.s.) driven by repeated elements and novel gene families across ecological guilds.</title>
        <authorList>
            <consortium name="Lawrence Berkeley National Laboratory"/>
            <person name="Harder C.B."/>
            <person name="Miyauchi S."/>
            <person name="Viragh M."/>
            <person name="Kuo A."/>
            <person name="Thoen E."/>
            <person name="Andreopoulos B."/>
            <person name="Lu D."/>
            <person name="Skrede I."/>
            <person name="Drula E."/>
            <person name="Henrissat B."/>
            <person name="Morin E."/>
            <person name="Kohler A."/>
            <person name="Barry K."/>
            <person name="LaButti K."/>
            <person name="Morin E."/>
            <person name="Salamov A."/>
            <person name="Lipzen A."/>
            <person name="Mereny Z."/>
            <person name="Hegedus B."/>
            <person name="Baldrian P."/>
            <person name="Stursova M."/>
            <person name="Weitz H."/>
            <person name="Taylor A."/>
            <person name="Grigoriev I.V."/>
            <person name="Nagy L.G."/>
            <person name="Martin F."/>
            <person name="Kauserud H."/>
        </authorList>
    </citation>
    <scope>NUCLEOTIDE SEQUENCE</scope>
    <source>
        <strain evidence="3">CBHHK002</strain>
    </source>
</reference>
<dbReference type="InterPro" id="IPR028094">
    <property type="entry name" value="RTC4_C"/>
</dbReference>
<feature type="compositionally biased region" description="Acidic residues" evidence="1">
    <location>
        <begin position="159"/>
        <end position="176"/>
    </location>
</feature>
<dbReference type="EMBL" id="JARIHO010000136">
    <property type="protein sequence ID" value="KAJ7301380.1"/>
    <property type="molecule type" value="Genomic_DNA"/>
</dbReference>
<feature type="compositionally biased region" description="Acidic residues" evidence="1">
    <location>
        <begin position="191"/>
        <end position="200"/>
    </location>
</feature>
<organism evidence="3 4">
    <name type="scientific">Mycena albidolilacea</name>
    <dbReference type="NCBI Taxonomy" id="1033008"/>
    <lineage>
        <taxon>Eukaryota</taxon>
        <taxon>Fungi</taxon>
        <taxon>Dikarya</taxon>
        <taxon>Basidiomycota</taxon>
        <taxon>Agaricomycotina</taxon>
        <taxon>Agaricomycetes</taxon>
        <taxon>Agaricomycetidae</taxon>
        <taxon>Agaricales</taxon>
        <taxon>Marasmiineae</taxon>
        <taxon>Mycenaceae</taxon>
        <taxon>Mycena</taxon>
    </lineage>
</organism>